<dbReference type="EMBL" id="BAABJM010000005">
    <property type="protein sequence ID" value="GAA5063577.1"/>
    <property type="molecule type" value="Genomic_DNA"/>
</dbReference>
<dbReference type="Proteomes" id="UP001500603">
    <property type="component" value="Unassembled WGS sequence"/>
</dbReference>
<evidence type="ECO:0000313" key="4">
    <source>
        <dbReference type="Proteomes" id="UP001500603"/>
    </source>
</evidence>
<dbReference type="PRINTS" id="PR00111">
    <property type="entry name" value="ABHYDROLASE"/>
</dbReference>
<dbReference type="InterPro" id="IPR000073">
    <property type="entry name" value="AB_hydrolase_1"/>
</dbReference>
<comment type="caution">
    <text evidence="3">The sequence shown here is derived from an EMBL/GenBank/DDBJ whole genome shotgun (WGS) entry which is preliminary data.</text>
</comment>
<dbReference type="PANTHER" id="PTHR43329">
    <property type="entry name" value="EPOXIDE HYDROLASE"/>
    <property type="match status" value="1"/>
</dbReference>
<evidence type="ECO:0000256" key="1">
    <source>
        <dbReference type="ARBA" id="ARBA00022801"/>
    </source>
</evidence>
<keyword evidence="1 3" id="KW-0378">Hydrolase</keyword>
<name>A0ABP9KTW2_9NOCA</name>
<dbReference type="Pfam" id="PF00561">
    <property type="entry name" value="Abhydrolase_1"/>
    <property type="match status" value="1"/>
</dbReference>
<dbReference type="InterPro" id="IPR000639">
    <property type="entry name" value="Epox_hydrolase-like"/>
</dbReference>
<dbReference type="Gene3D" id="3.40.50.1820">
    <property type="entry name" value="alpha/beta hydrolase"/>
    <property type="match status" value="1"/>
</dbReference>
<accession>A0ABP9KTW2</accession>
<dbReference type="GO" id="GO:0016787">
    <property type="term" value="F:hydrolase activity"/>
    <property type="evidence" value="ECO:0007669"/>
    <property type="project" value="UniProtKB-KW"/>
</dbReference>
<dbReference type="PRINTS" id="PR00412">
    <property type="entry name" value="EPOXHYDRLASE"/>
</dbReference>
<dbReference type="SUPFAM" id="SSF53474">
    <property type="entry name" value="alpha/beta-Hydrolases"/>
    <property type="match status" value="1"/>
</dbReference>
<evidence type="ECO:0000259" key="2">
    <source>
        <dbReference type="Pfam" id="PF00561"/>
    </source>
</evidence>
<protein>
    <submittedName>
        <fullName evidence="3">Alpha/beta hydrolase</fullName>
    </submittedName>
</protein>
<gene>
    <name evidence="3" type="ORF">GCM10023318_48490</name>
</gene>
<dbReference type="InterPro" id="IPR029058">
    <property type="entry name" value="AB_hydrolase_fold"/>
</dbReference>
<keyword evidence="4" id="KW-1185">Reference proteome</keyword>
<feature type="domain" description="AB hydrolase-1" evidence="2">
    <location>
        <begin position="43"/>
        <end position="293"/>
    </location>
</feature>
<organism evidence="3 4">
    <name type="scientific">Nocardia callitridis</name>
    <dbReference type="NCBI Taxonomy" id="648753"/>
    <lineage>
        <taxon>Bacteria</taxon>
        <taxon>Bacillati</taxon>
        <taxon>Actinomycetota</taxon>
        <taxon>Actinomycetes</taxon>
        <taxon>Mycobacteriales</taxon>
        <taxon>Nocardiaceae</taxon>
        <taxon>Nocardia</taxon>
    </lineage>
</organism>
<sequence>MTPDMSVGTFTVSGMGIRLSGFTYDRVAVGDVRLNVATAGSGPPIVLLHGFPQTHLVWRHVAADLARDHRVICLDLRGYGNSDKPVDDGAAYTKRTYADEIVELMRSLGHLRFALAGHDRGGLIAFRAGLDHPDAISHLAILDVLPAADMWATLHGTAGVFAFHLYLLAQPTDLAERMIRADPDLFFGHFLDGWSRTPGAIPPDIRAEYLAAASDPDAIRALCADYRASAQIDNVHDEADRAAGRRLTMPVTALWQDPGAATLPFDPAAIWSEWAPDLRTEAVQCGHFLPEEAPTAVITALRNLID</sequence>
<evidence type="ECO:0000313" key="3">
    <source>
        <dbReference type="EMBL" id="GAA5063577.1"/>
    </source>
</evidence>
<reference evidence="4" key="1">
    <citation type="journal article" date="2019" name="Int. J. Syst. Evol. Microbiol.">
        <title>The Global Catalogue of Microorganisms (GCM) 10K type strain sequencing project: providing services to taxonomists for standard genome sequencing and annotation.</title>
        <authorList>
            <consortium name="The Broad Institute Genomics Platform"/>
            <consortium name="The Broad Institute Genome Sequencing Center for Infectious Disease"/>
            <person name="Wu L."/>
            <person name="Ma J."/>
        </authorList>
    </citation>
    <scope>NUCLEOTIDE SEQUENCE [LARGE SCALE GENOMIC DNA]</scope>
    <source>
        <strain evidence="4">JCM 18298</strain>
    </source>
</reference>
<proteinExistence type="predicted"/>